<protein>
    <submittedName>
        <fullName evidence="1">Cytochrome P450</fullName>
    </submittedName>
</protein>
<organism evidence="1 2">
    <name type="scientific">Vararia minispora EC-137</name>
    <dbReference type="NCBI Taxonomy" id="1314806"/>
    <lineage>
        <taxon>Eukaryota</taxon>
        <taxon>Fungi</taxon>
        <taxon>Dikarya</taxon>
        <taxon>Basidiomycota</taxon>
        <taxon>Agaricomycotina</taxon>
        <taxon>Agaricomycetes</taxon>
        <taxon>Russulales</taxon>
        <taxon>Lachnocladiaceae</taxon>
        <taxon>Vararia</taxon>
    </lineage>
</organism>
<reference evidence="1" key="1">
    <citation type="submission" date="2021-02" db="EMBL/GenBank/DDBJ databases">
        <authorList>
            <consortium name="DOE Joint Genome Institute"/>
            <person name="Ahrendt S."/>
            <person name="Looney B.P."/>
            <person name="Miyauchi S."/>
            <person name="Morin E."/>
            <person name="Drula E."/>
            <person name="Courty P.E."/>
            <person name="Chicoki N."/>
            <person name="Fauchery L."/>
            <person name="Kohler A."/>
            <person name="Kuo A."/>
            <person name="Labutti K."/>
            <person name="Pangilinan J."/>
            <person name="Lipzen A."/>
            <person name="Riley R."/>
            <person name="Andreopoulos W."/>
            <person name="He G."/>
            <person name="Johnson J."/>
            <person name="Barry K.W."/>
            <person name="Grigoriev I.V."/>
            <person name="Nagy L."/>
            <person name="Hibbett D."/>
            <person name="Henrissat B."/>
            <person name="Matheny P.B."/>
            <person name="Labbe J."/>
            <person name="Martin F."/>
        </authorList>
    </citation>
    <scope>NUCLEOTIDE SEQUENCE</scope>
    <source>
        <strain evidence="1">EC-137</strain>
    </source>
</reference>
<comment type="caution">
    <text evidence="1">The sequence shown here is derived from an EMBL/GenBank/DDBJ whole genome shotgun (WGS) entry which is preliminary data.</text>
</comment>
<dbReference type="Proteomes" id="UP000814128">
    <property type="component" value="Unassembled WGS sequence"/>
</dbReference>
<sequence>MEQSILLAATVAASALALHGYFSRRSSLPLPPGPRRLPIIGNLLDIPKVYPWIKYSEWAKKYGDVISLSVFGHTMIILNTHEAIKNVVLARSTKFSGRPHVQYADMADWSTSNLSVMSATREWADRYRIMNNYFRPKAIQRYRQVQTEKLVSMMKRVIKDPNNVQNDTRKYAAAFIMDVVYGFDVETGSQHLVQINEDFQKYSYLLLPGALIVNSLPILGRLPPWMLGHEFATLVEKGREAWRRVREDPFNWVKAGIKGGTAKESLVRTSLADLAEGDANAERVISDAFGNVFSAGVDTSYGTIRNALLQMALQPSIQVKAQEELDRVVGSERLPNFDDRANLPYIQAILMEALRWEPLIPLGIPHKTEEDVFLDDFYIPKGAMVIGNTGAILTDPARYPDPGAFKPERHLSADGQVVDDPLIDYAFGFGTRRCPGRHFFDMTTWLYLATILTFFNITKAKDENGNEIPVEVKYDGALAFGHAPLPFSCAAVPRDLARLERLLQQY</sequence>
<evidence type="ECO:0000313" key="2">
    <source>
        <dbReference type="Proteomes" id="UP000814128"/>
    </source>
</evidence>
<dbReference type="EMBL" id="MU273562">
    <property type="protein sequence ID" value="KAI0031951.1"/>
    <property type="molecule type" value="Genomic_DNA"/>
</dbReference>
<proteinExistence type="predicted"/>
<gene>
    <name evidence="1" type="ORF">K488DRAFT_71018</name>
</gene>
<name>A0ACB8QKQ9_9AGAM</name>
<evidence type="ECO:0000313" key="1">
    <source>
        <dbReference type="EMBL" id="KAI0031951.1"/>
    </source>
</evidence>
<accession>A0ACB8QKQ9</accession>
<keyword evidence="2" id="KW-1185">Reference proteome</keyword>
<reference evidence="1" key="2">
    <citation type="journal article" date="2022" name="New Phytol.">
        <title>Evolutionary transition to the ectomycorrhizal habit in the genomes of a hyperdiverse lineage of mushroom-forming fungi.</title>
        <authorList>
            <person name="Looney B."/>
            <person name="Miyauchi S."/>
            <person name="Morin E."/>
            <person name="Drula E."/>
            <person name="Courty P.E."/>
            <person name="Kohler A."/>
            <person name="Kuo A."/>
            <person name="LaButti K."/>
            <person name="Pangilinan J."/>
            <person name="Lipzen A."/>
            <person name="Riley R."/>
            <person name="Andreopoulos W."/>
            <person name="He G."/>
            <person name="Johnson J."/>
            <person name="Nolan M."/>
            <person name="Tritt A."/>
            <person name="Barry K.W."/>
            <person name="Grigoriev I.V."/>
            <person name="Nagy L.G."/>
            <person name="Hibbett D."/>
            <person name="Henrissat B."/>
            <person name="Matheny P.B."/>
            <person name="Labbe J."/>
            <person name="Martin F.M."/>
        </authorList>
    </citation>
    <scope>NUCLEOTIDE SEQUENCE</scope>
    <source>
        <strain evidence="1">EC-137</strain>
    </source>
</reference>